<name>A0A1B6HQP5_9HEMI</name>
<protein>
    <recommendedName>
        <fullName evidence="1">Cytosolic fatty-acid binding proteins domain-containing protein</fullName>
    </recommendedName>
</protein>
<dbReference type="PROSITE" id="PS00214">
    <property type="entry name" value="FABP"/>
    <property type="match status" value="1"/>
</dbReference>
<proteinExistence type="predicted"/>
<dbReference type="Gene3D" id="2.40.128.20">
    <property type="match status" value="1"/>
</dbReference>
<dbReference type="GO" id="GO:0008289">
    <property type="term" value="F:lipid binding"/>
    <property type="evidence" value="ECO:0007669"/>
    <property type="project" value="InterPro"/>
</dbReference>
<gene>
    <name evidence="2" type="ORF">g.17952</name>
</gene>
<evidence type="ECO:0000313" key="2">
    <source>
        <dbReference type="EMBL" id="JAS76935.1"/>
    </source>
</evidence>
<reference evidence="2" key="1">
    <citation type="submission" date="2015-11" db="EMBL/GenBank/DDBJ databases">
        <title>De novo transcriptome assembly of four potential Pierce s Disease insect vectors from Arizona vineyards.</title>
        <authorList>
            <person name="Tassone E.E."/>
        </authorList>
    </citation>
    <scope>NUCLEOTIDE SEQUENCE</scope>
</reference>
<dbReference type="InterPro" id="IPR000463">
    <property type="entry name" value="Fatty_acid-bd"/>
</dbReference>
<dbReference type="EMBL" id="GECU01030771">
    <property type="protein sequence ID" value="JAS76935.1"/>
    <property type="molecule type" value="Transcribed_RNA"/>
</dbReference>
<feature type="non-terminal residue" evidence="2">
    <location>
        <position position="1"/>
    </location>
</feature>
<feature type="domain" description="Cytosolic fatty-acid binding proteins" evidence="1">
    <location>
        <begin position="62"/>
        <end position="79"/>
    </location>
</feature>
<dbReference type="SUPFAM" id="SSF50814">
    <property type="entry name" value="Lipocalins"/>
    <property type="match status" value="1"/>
</dbReference>
<dbReference type="InterPro" id="IPR012674">
    <property type="entry name" value="Calycin"/>
</dbReference>
<feature type="non-terminal residue" evidence="2">
    <location>
        <position position="100"/>
    </location>
</feature>
<accession>A0A1B6HQP5</accession>
<dbReference type="AlphaFoldDB" id="A0A1B6HQP5"/>
<sequence length="100" mass="10367">IVQMIITVGDLNVNIKSVAQCGTNSPVSMKIVVVTLLAVVACGLAVAGDGEDRAALAPVLNKKYKLASSENFEEVMAALGVGWITRKLGNAASPVIELTE</sequence>
<organism evidence="2">
    <name type="scientific">Homalodisca liturata</name>
    <dbReference type="NCBI Taxonomy" id="320908"/>
    <lineage>
        <taxon>Eukaryota</taxon>
        <taxon>Metazoa</taxon>
        <taxon>Ecdysozoa</taxon>
        <taxon>Arthropoda</taxon>
        <taxon>Hexapoda</taxon>
        <taxon>Insecta</taxon>
        <taxon>Pterygota</taxon>
        <taxon>Neoptera</taxon>
        <taxon>Paraneoptera</taxon>
        <taxon>Hemiptera</taxon>
        <taxon>Auchenorrhyncha</taxon>
        <taxon>Membracoidea</taxon>
        <taxon>Cicadellidae</taxon>
        <taxon>Cicadellinae</taxon>
        <taxon>Proconiini</taxon>
        <taxon>Homalodisca</taxon>
    </lineage>
</organism>
<evidence type="ECO:0000259" key="1">
    <source>
        <dbReference type="PROSITE" id="PS00214"/>
    </source>
</evidence>